<dbReference type="AlphaFoldDB" id="A0A8S1ILB4"/>
<dbReference type="InterPro" id="IPR000210">
    <property type="entry name" value="BTB/POZ_dom"/>
</dbReference>
<comment type="pathway">
    <text evidence="1">Protein modification; protein ubiquitination.</text>
</comment>
<dbReference type="InterPro" id="IPR011333">
    <property type="entry name" value="SKP1/BTB/POZ_sf"/>
</dbReference>
<accession>A0A8S1ILB4</accession>
<dbReference type="CDD" id="cd18186">
    <property type="entry name" value="BTB_POZ_ZBTB_KLHL-like"/>
    <property type="match status" value="1"/>
</dbReference>
<dbReference type="OrthoDB" id="578581at2759"/>
<reference evidence="3" key="1">
    <citation type="submission" date="2020-12" db="EMBL/GenBank/DDBJ databases">
        <authorList>
            <person name="Iha C."/>
        </authorList>
    </citation>
    <scope>NUCLEOTIDE SEQUENCE</scope>
</reference>
<proteinExistence type="predicted"/>
<evidence type="ECO:0000313" key="3">
    <source>
        <dbReference type="EMBL" id="CAD7695413.1"/>
    </source>
</evidence>
<dbReference type="EMBL" id="CAJHUC010000341">
    <property type="protein sequence ID" value="CAD7695413.1"/>
    <property type="molecule type" value="Genomic_DNA"/>
</dbReference>
<dbReference type="Pfam" id="PF00651">
    <property type="entry name" value="BTB"/>
    <property type="match status" value="1"/>
</dbReference>
<gene>
    <name evidence="3" type="ORF">OSTQU699_LOCUS774</name>
</gene>
<dbReference type="Gene3D" id="3.30.710.10">
    <property type="entry name" value="Potassium Channel Kv1.1, Chain A"/>
    <property type="match status" value="1"/>
</dbReference>
<evidence type="ECO:0000259" key="2">
    <source>
        <dbReference type="PROSITE" id="PS50097"/>
    </source>
</evidence>
<comment type="caution">
    <text evidence="3">The sequence shown here is derived from an EMBL/GenBank/DDBJ whole genome shotgun (WGS) entry which is preliminary data.</text>
</comment>
<organism evidence="3 4">
    <name type="scientific">Ostreobium quekettii</name>
    <dbReference type="NCBI Taxonomy" id="121088"/>
    <lineage>
        <taxon>Eukaryota</taxon>
        <taxon>Viridiplantae</taxon>
        <taxon>Chlorophyta</taxon>
        <taxon>core chlorophytes</taxon>
        <taxon>Ulvophyceae</taxon>
        <taxon>TCBD clade</taxon>
        <taxon>Bryopsidales</taxon>
        <taxon>Ostreobineae</taxon>
        <taxon>Ostreobiaceae</taxon>
        <taxon>Ostreobium</taxon>
    </lineage>
</organism>
<feature type="domain" description="BTB" evidence="2">
    <location>
        <begin position="10"/>
        <end position="81"/>
    </location>
</feature>
<dbReference type="PROSITE" id="PS50097">
    <property type="entry name" value="BTB"/>
    <property type="match status" value="1"/>
</dbReference>
<dbReference type="Proteomes" id="UP000708148">
    <property type="component" value="Unassembled WGS sequence"/>
</dbReference>
<keyword evidence="4" id="KW-1185">Reference proteome</keyword>
<name>A0A8S1ILB4_9CHLO</name>
<dbReference type="SUPFAM" id="SSF54695">
    <property type="entry name" value="POZ domain"/>
    <property type="match status" value="1"/>
</dbReference>
<protein>
    <recommendedName>
        <fullName evidence="2">BTB domain-containing protein</fullName>
    </recommendedName>
</protein>
<sequence>MDQESLDRTADVVLKVEPGVKIQAHSQILALHSGVFRRLFADLGLGQPNKKMVVPLHDDTTAEELEELTRFLYSRDEQLNSAGVWECASGRWRFCLA</sequence>
<evidence type="ECO:0000313" key="4">
    <source>
        <dbReference type="Proteomes" id="UP000708148"/>
    </source>
</evidence>
<evidence type="ECO:0000256" key="1">
    <source>
        <dbReference type="ARBA" id="ARBA00004906"/>
    </source>
</evidence>